<accession>A0A0H3ZZY6</accession>
<organism evidence="1">
    <name type="scientific">Vibrio tasmaniensis</name>
    <dbReference type="NCBI Taxonomy" id="212663"/>
    <lineage>
        <taxon>Bacteria</taxon>
        <taxon>Pseudomonadati</taxon>
        <taxon>Pseudomonadota</taxon>
        <taxon>Gammaproteobacteria</taxon>
        <taxon>Vibrionales</taxon>
        <taxon>Vibrionaceae</taxon>
        <taxon>Vibrio</taxon>
    </lineage>
</organism>
<evidence type="ECO:0000313" key="1">
    <source>
        <dbReference type="EMBL" id="AKN40202.1"/>
    </source>
</evidence>
<dbReference type="AlphaFoldDB" id="A0A0H3ZZY6"/>
<protein>
    <submittedName>
        <fullName evidence="1">Uncharacterized protein</fullName>
    </submittedName>
</protein>
<proteinExistence type="predicted"/>
<name>A0A0H3ZZY6_9VIBR</name>
<dbReference type="EMBL" id="KP795683">
    <property type="protein sequence ID" value="AKN40202.1"/>
    <property type="molecule type" value="Genomic_DNA"/>
</dbReference>
<sequence length="140" mass="16650">MRHPQTKPWLECGDYQIGFIRKQSHITTPPSNTTDASEPLKQLLIGQSITIPALNQMLLMWEQDRMIGCQLLLMWEQDRMIGCQLLLMWEQDRMIGCQLLLMWEQDRMIGCQLLLMWEQCQQKTHLKYNLKMLDQLISTR</sequence>
<reference evidence="1" key="1">
    <citation type="journal article" date="2015" name="MBio">
        <title>Eco-Evolutionary Dynamics of Episomes among Ecologically Cohesive Bacterial Populations.</title>
        <authorList>
            <person name="Xue H."/>
            <person name="Cordero O.X."/>
            <person name="Camas F.M."/>
            <person name="Trimble W."/>
            <person name="Meyer F."/>
            <person name="Guglielmini J."/>
            <person name="Rocha E.P."/>
            <person name="Polz M.F."/>
        </authorList>
    </citation>
    <scope>NUCLEOTIDE SEQUENCE</scope>
    <source>
        <strain evidence="1">FF_112</strain>
    </source>
</reference>